<accession>U9UZF0</accession>
<organism evidence="1">
    <name type="scientific">Rhizophagus irregularis (strain DAOM 181602 / DAOM 197198 / MUCL 43194)</name>
    <name type="common">Arbuscular mycorrhizal fungus</name>
    <name type="synonym">Glomus intraradices</name>
    <dbReference type="NCBI Taxonomy" id="747089"/>
    <lineage>
        <taxon>Eukaryota</taxon>
        <taxon>Fungi</taxon>
        <taxon>Fungi incertae sedis</taxon>
        <taxon>Mucoromycota</taxon>
        <taxon>Glomeromycotina</taxon>
        <taxon>Glomeromycetes</taxon>
        <taxon>Glomerales</taxon>
        <taxon>Glomeraceae</taxon>
        <taxon>Rhizophagus</taxon>
    </lineage>
</organism>
<dbReference type="HOGENOM" id="CLU_2672322_0_0_1"/>
<sequence length="75" mass="8878">MVFHEILCKFYGALWSLKHQNSVYDFIDIPEFEFKTTGEITNPIQLATIMKWNCIFGTPNKRIPCRTKCHLHTNF</sequence>
<protein>
    <submittedName>
        <fullName evidence="1">Uncharacterized protein</fullName>
    </submittedName>
</protein>
<name>U9UZF0_RHIID</name>
<gene>
    <name evidence="1" type="ORF">GLOINDRAFT_17964</name>
</gene>
<evidence type="ECO:0000313" key="1">
    <source>
        <dbReference type="EMBL" id="ESA20976.1"/>
    </source>
</evidence>
<dbReference type="EMBL" id="KI276849">
    <property type="protein sequence ID" value="ESA20976.1"/>
    <property type="molecule type" value="Genomic_DNA"/>
</dbReference>
<reference evidence="1" key="1">
    <citation type="submission" date="2013-07" db="EMBL/GenBank/DDBJ databases">
        <title>The genome of an arbuscular mycorrhizal fungus provides insights into the evolution of the oldest plant symbiosis.</title>
        <authorList>
            <consortium name="DOE Joint Genome Institute"/>
            <person name="Tisserant E."/>
            <person name="Malbreil M."/>
            <person name="Kuo A."/>
            <person name="Kohler A."/>
            <person name="Symeonidi A."/>
            <person name="Balestrini R."/>
            <person name="Charron P."/>
            <person name="Duensing N."/>
            <person name="Frei-dit-Frey N."/>
            <person name="Gianinazzi-Pearson V."/>
            <person name="Gilbert B."/>
            <person name="Handa Y."/>
            <person name="Hijri M."/>
            <person name="Kaul R."/>
            <person name="Kawaguchi M."/>
            <person name="Krajinski F."/>
            <person name="Lammers P."/>
            <person name="Lapierre D."/>
            <person name="Masclaux F.G."/>
            <person name="Murat C."/>
            <person name="Morin E."/>
            <person name="Ndikumana S."/>
            <person name="Pagni M."/>
            <person name="Petitpierre D."/>
            <person name="Requena N."/>
            <person name="Rosikiewicz P."/>
            <person name="Riley R."/>
            <person name="Saito K."/>
            <person name="San Clemente H."/>
            <person name="Shapiro H."/>
            <person name="van Tuinen D."/>
            <person name="Becard G."/>
            <person name="Bonfante P."/>
            <person name="Paszkowski U."/>
            <person name="Shachar-Hill Y."/>
            <person name="Young J.P."/>
            <person name="Sanders I.R."/>
            <person name="Henrissat B."/>
            <person name="Rensing S.A."/>
            <person name="Grigoriev I.V."/>
            <person name="Corradi N."/>
            <person name="Roux C."/>
            <person name="Martin F."/>
        </authorList>
    </citation>
    <scope>NUCLEOTIDE SEQUENCE</scope>
    <source>
        <strain evidence="1">DAOM 197198</strain>
    </source>
</reference>
<proteinExistence type="predicted"/>
<dbReference type="AlphaFoldDB" id="U9UZF0"/>